<feature type="chain" id="PRO_5007800097" evidence="2">
    <location>
        <begin position="17"/>
        <end position="451"/>
    </location>
</feature>
<dbReference type="Proteomes" id="UP000070089">
    <property type="component" value="Unassembled WGS sequence"/>
</dbReference>
<sequence length="451" mass="50058">MLLILALALALGRAESFPADMPTLRCVPGGCSSVADVYVSLLERFAHQVDELVHTLKTEVFSPELYHSLSAELETSTDKYALFFEQIIPSASRVDYFLYNAFLNVVTDTIVSMASSAIGTNLGYSLTVKESVASSDMIYKFLRNTARHVTSNTFDAVTFPGLPGFLIARQAAHGYSITTLHDQESGIPGSFSSEIVLHNTIKELALSLGSGSVLPQTSLAEYLFSNSSQLPSIFMTDFSYRYRYPFMIAFTGSSQYEGRLVFSNGTAHRSLRGASHDWHLVQTAQPYNTTHPLRSDFRITQLESAQETSLSPTDSSLSSFYNTLRTFPFRTALTPFLVAFSGNGAYTKAVLQSCVSIKDATKQTVACADPPPPTNWASVIFSLIMIAVVIFLWVYGIKNASYVAKLDEYRMKHPEKTVLDPYEQRQLDRKLAYEKLQKEIEHFVSTKSATK</sequence>
<dbReference type="AlphaFoldDB" id="A0A132NY49"/>
<proteinExistence type="predicted"/>
<evidence type="ECO:0000256" key="1">
    <source>
        <dbReference type="SAM" id="Phobius"/>
    </source>
</evidence>
<dbReference type="EMBL" id="JXTI01000017">
    <property type="protein sequence ID" value="KWX14997.1"/>
    <property type="molecule type" value="Genomic_DNA"/>
</dbReference>
<keyword evidence="1" id="KW-1133">Transmembrane helix</keyword>
<gene>
    <name evidence="3" type="ORF">QR46_0975</name>
</gene>
<comment type="caution">
    <text evidence="3">The sequence shown here is derived from an EMBL/GenBank/DDBJ whole genome shotgun (WGS) entry which is preliminary data.</text>
</comment>
<keyword evidence="2" id="KW-0732">Signal</keyword>
<protein>
    <submittedName>
        <fullName evidence="3">Putative Gp49 protein</fullName>
    </submittedName>
</protein>
<organism evidence="3 4">
    <name type="scientific">Giardia duodenalis assemblage B</name>
    <dbReference type="NCBI Taxonomy" id="1394984"/>
    <lineage>
        <taxon>Eukaryota</taxon>
        <taxon>Metamonada</taxon>
        <taxon>Diplomonadida</taxon>
        <taxon>Hexamitidae</taxon>
        <taxon>Giardiinae</taxon>
        <taxon>Giardia</taxon>
    </lineage>
</organism>
<reference evidence="3 4" key="1">
    <citation type="journal article" date="2015" name="Mol. Biochem. Parasitol.">
        <title>Identification of polymorphic genes for use in assemblage B genotyping assays through comparative genomics of multiple assemblage B Giardia duodenalis isolates.</title>
        <authorList>
            <person name="Wielinga C."/>
            <person name="Thompson R.C."/>
            <person name="Monis P."/>
            <person name="Ryan U."/>
        </authorList>
    </citation>
    <scope>NUCLEOTIDE SEQUENCE [LARGE SCALE GENOMIC DNA]</scope>
    <source>
        <strain evidence="3 4">BAH15c1</strain>
    </source>
</reference>
<dbReference type="VEuPathDB" id="GiardiaDB:QR46_0975"/>
<name>A0A132NY49_GIAIN</name>
<accession>A0A132NY49</accession>
<evidence type="ECO:0000313" key="4">
    <source>
        <dbReference type="Proteomes" id="UP000070089"/>
    </source>
</evidence>
<evidence type="ECO:0000313" key="3">
    <source>
        <dbReference type="EMBL" id="KWX14997.1"/>
    </source>
</evidence>
<keyword evidence="1" id="KW-0812">Transmembrane</keyword>
<feature type="transmembrane region" description="Helical" evidence="1">
    <location>
        <begin position="376"/>
        <end position="395"/>
    </location>
</feature>
<evidence type="ECO:0000256" key="2">
    <source>
        <dbReference type="SAM" id="SignalP"/>
    </source>
</evidence>
<feature type="signal peptide" evidence="2">
    <location>
        <begin position="1"/>
        <end position="16"/>
    </location>
</feature>
<keyword evidence="1" id="KW-0472">Membrane</keyword>
<dbReference type="OrthoDB" id="10250558at2759"/>